<keyword evidence="3" id="KW-1185">Reference proteome</keyword>
<dbReference type="RefSeq" id="WP_388001852.1">
    <property type="nucleotide sequence ID" value="NZ_JBHUEE010000001.1"/>
</dbReference>
<protein>
    <submittedName>
        <fullName evidence="2">DUF3180 domain-containing protein</fullName>
    </submittedName>
</protein>
<keyword evidence="1" id="KW-0812">Transmembrane</keyword>
<sequence length="162" mass="16821">MSRTSWQTLVLIAVGCGLIAFVVLENLHARGSVGIPTSYITGVGPAVLAVILFRLGRNVRKLVRQEPTSMTPIGASRVVVLAKASALVGSALVGYFTAQVVVALGNITAPYPREQALAAGIALLACLGLVIVAMIVEWWCYIPPDDEDDPPSGGANHSASAA</sequence>
<dbReference type="EMBL" id="JBHUEE010000001">
    <property type="protein sequence ID" value="MFD1716407.1"/>
    <property type="molecule type" value="Genomic_DNA"/>
</dbReference>
<comment type="caution">
    <text evidence="2">The sequence shown here is derived from an EMBL/GenBank/DDBJ whole genome shotgun (WGS) entry which is preliminary data.</text>
</comment>
<dbReference type="Proteomes" id="UP001597277">
    <property type="component" value="Unassembled WGS sequence"/>
</dbReference>
<feature type="transmembrane region" description="Helical" evidence="1">
    <location>
        <begin position="116"/>
        <end position="136"/>
    </location>
</feature>
<organism evidence="2 3">
    <name type="scientific">Georgenia deserti</name>
    <dbReference type="NCBI Taxonomy" id="2093781"/>
    <lineage>
        <taxon>Bacteria</taxon>
        <taxon>Bacillati</taxon>
        <taxon>Actinomycetota</taxon>
        <taxon>Actinomycetes</taxon>
        <taxon>Micrococcales</taxon>
        <taxon>Bogoriellaceae</taxon>
        <taxon>Georgenia</taxon>
    </lineage>
</organism>
<proteinExistence type="predicted"/>
<dbReference type="Pfam" id="PF11377">
    <property type="entry name" value="DUF3180"/>
    <property type="match status" value="1"/>
</dbReference>
<evidence type="ECO:0000256" key="1">
    <source>
        <dbReference type="SAM" id="Phobius"/>
    </source>
</evidence>
<dbReference type="PROSITE" id="PS51257">
    <property type="entry name" value="PROKAR_LIPOPROTEIN"/>
    <property type="match status" value="1"/>
</dbReference>
<gene>
    <name evidence="2" type="ORF">ACFSE6_01050</name>
</gene>
<name>A0ABW4L0Q7_9MICO</name>
<accession>A0ABW4L0Q7</accession>
<feature type="transmembrane region" description="Helical" evidence="1">
    <location>
        <begin position="39"/>
        <end position="57"/>
    </location>
</feature>
<reference evidence="3" key="1">
    <citation type="journal article" date="2019" name="Int. J. Syst. Evol. Microbiol.">
        <title>The Global Catalogue of Microorganisms (GCM) 10K type strain sequencing project: providing services to taxonomists for standard genome sequencing and annotation.</title>
        <authorList>
            <consortium name="The Broad Institute Genomics Platform"/>
            <consortium name="The Broad Institute Genome Sequencing Center for Infectious Disease"/>
            <person name="Wu L."/>
            <person name="Ma J."/>
        </authorList>
    </citation>
    <scope>NUCLEOTIDE SEQUENCE [LARGE SCALE GENOMIC DNA]</scope>
    <source>
        <strain evidence="3">JCM 17130</strain>
    </source>
</reference>
<dbReference type="InterPro" id="IPR021517">
    <property type="entry name" value="DUF3180"/>
</dbReference>
<keyword evidence="1" id="KW-0472">Membrane</keyword>
<feature type="transmembrane region" description="Helical" evidence="1">
    <location>
        <begin position="78"/>
        <end position="96"/>
    </location>
</feature>
<keyword evidence="1" id="KW-1133">Transmembrane helix</keyword>
<evidence type="ECO:0000313" key="3">
    <source>
        <dbReference type="Proteomes" id="UP001597277"/>
    </source>
</evidence>
<evidence type="ECO:0000313" key="2">
    <source>
        <dbReference type="EMBL" id="MFD1716407.1"/>
    </source>
</evidence>